<reference evidence="2" key="2">
    <citation type="journal article" date="2024" name="Plant">
        <title>Genomic evolution and insights into agronomic trait innovations of Sesamum species.</title>
        <authorList>
            <person name="Miao H."/>
            <person name="Wang L."/>
            <person name="Qu L."/>
            <person name="Liu H."/>
            <person name="Sun Y."/>
            <person name="Le M."/>
            <person name="Wang Q."/>
            <person name="Wei S."/>
            <person name="Zheng Y."/>
            <person name="Lin W."/>
            <person name="Duan Y."/>
            <person name="Cao H."/>
            <person name="Xiong S."/>
            <person name="Wang X."/>
            <person name="Wei L."/>
            <person name="Li C."/>
            <person name="Ma Q."/>
            <person name="Ju M."/>
            <person name="Zhao R."/>
            <person name="Li G."/>
            <person name="Mu C."/>
            <person name="Tian Q."/>
            <person name="Mei H."/>
            <person name="Zhang T."/>
            <person name="Gao T."/>
            <person name="Zhang H."/>
        </authorList>
    </citation>
    <scope>NUCLEOTIDE SEQUENCE</scope>
    <source>
        <strain evidence="2">3651</strain>
    </source>
</reference>
<proteinExistence type="predicted"/>
<keyword evidence="1" id="KW-1133">Transmembrane helix</keyword>
<organism evidence="2 3">
    <name type="scientific">Sesamum alatum</name>
    <dbReference type="NCBI Taxonomy" id="300844"/>
    <lineage>
        <taxon>Eukaryota</taxon>
        <taxon>Viridiplantae</taxon>
        <taxon>Streptophyta</taxon>
        <taxon>Embryophyta</taxon>
        <taxon>Tracheophyta</taxon>
        <taxon>Spermatophyta</taxon>
        <taxon>Magnoliopsida</taxon>
        <taxon>eudicotyledons</taxon>
        <taxon>Gunneridae</taxon>
        <taxon>Pentapetalae</taxon>
        <taxon>asterids</taxon>
        <taxon>lamiids</taxon>
        <taxon>Lamiales</taxon>
        <taxon>Pedaliaceae</taxon>
        <taxon>Sesamum</taxon>
    </lineage>
</organism>
<sequence>MQGLADFIDSLRGDWNEEFTLTVLWYVDLIWFFLFLLQDQFVRTNLYGISQSMEQKDQVQELLFVVARANASRGNRTSSRRFRIRTFARGPANNVAHALLIFAFPDCDGIDPSNLIVHELEADFSLIVL</sequence>
<keyword evidence="1" id="KW-0472">Membrane</keyword>
<dbReference type="Proteomes" id="UP001293254">
    <property type="component" value="Unassembled WGS sequence"/>
</dbReference>
<name>A0AAE1XLD7_9LAMI</name>
<keyword evidence="1" id="KW-0812">Transmembrane</keyword>
<dbReference type="EMBL" id="JACGWO010000012">
    <property type="protein sequence ID" value="KAK4413506.1"/>
    <property type="molecule type" value="Genomic_DNA"/>
</dbReference>
<keyword evidence="3" id="KW-1185">Reference proteome</keyword>
<evidence type="ECO:0000313" key="3">
    <source>
        <dbReference type="Proteomes" id="UP001293254"/>
    </source>
</evidence>
<feature type="transmembrane region" description="Helical" evidence="1">
    <location>
        <begin position="19"/>
        <end position="37"/>
    </location>
</feature>
<reference evidence="2" key="1">
    <citation type="submission" date="2020-06" db="EMBL/GenBank/DDBJ databases">
        <authorList>
            <person name="Li T."/>
            <person name="Hu X."/>
            <person name="Zhang T."/>
            <person name="Song X."/>
            <person name="Zhang H."/>
            <person name="Dai N."/>
            <person name="Sheng W."/>
            <person name="Hou X."/>
            <person name="Wei L."/>
        </authorList>
    </citation>
    <scope>NUCLEOTIDE SEQUENCE</scope>
    <source>
        <strain evidence="2">3651</strain>
        <tissue evidence="2">Leaf</tissue>
    </source>
</reference>
<accession>A0AAE1XLD7</accession>
<gene>
    <name evidence="2" type="ORF">Salat_2763200</name>
</gene>
<evidence type="ECO:0000313" key="2">
    <source>
        <dbReference type="EMBL" id="KAK4413506.1"/>
    </source>
</evidence>
<protein>
    <submittedName>
        <fullName evidence="2">Uncharacterized protein</fullName>
    </submittedName>
</protein>
<comment type="caution">
    <text evidence="2">The sequence shown here is derived from an EMBL/GenBank/DDBJ whole genome shotgun (WGS) entry which is preliminary data.</text>
</comment>
<dbReference type="AlphaFoldDB" id="A0AAE1XLD7"/>
<evidence type="ECO:0000256" key="1">
    <source>
        <dbReference type="SAM" id="Phobius"/>
    </source>
</evidence>